<feature type="domain" description="Ryanodine receptor Ryr" evidence="2">
    <location>
        <begin position="610"/>
        <end position="677"/>
    </location>
</feature>
<gene>
    <name evidence="3" type="ORF">JOE57_002947</name>
</gene>
<evidence type="ECO:0000256" key="1">
    <source>
        <dbReference type="SAM" id="Phobius"/>
    </source>
</evidence>
<dbReference type="Proteomes" id="UP000704762">
    <property type="component" value="Unassembled WGS sequence"/>
</dbReference>
<dbReference type="EMBL" id="JAFBCF010000001">
    <property type="protein sequence ID" value="MBM7800026.1"/>
    <property type="molecule type" value="Genomic_DNA"/>
</dbReference>
<keyword evidence="4" id="KW-1185">Reference proteome</keyword>
<feature type="transmembrane region" description="Helical" evidence="1">
    <location>
        <begin position="27"/>
        <end position="49"/>
    </location>
</feature>
<evidence type="ECO:0000313" key="4">
    <source>
        <dbReference type="Proteomes" id="UP000704762"/>
    </source>
</evidence>
<reference evidence="3 4" key="1">
    <citation type="submission" date="2021-01" db="EMBL/GenBank/DDBJ databases">
        <title>Sequencing the genomes of 1000 actinobacteria strains.</title>
        <authorList>
            <person name="Klenk H.-P."/>
        </authorList>
    </citation>
    <scope>NUCLEOTIDE SEQUENCE [LARGE SCALE GENOMIC DNA]</scope>
    <source>
        <strain evidence="3 4">DSM 18662</strain>
    </source>
</reference>
<dbReference type="RefSeq" id="WP_204919166.1">
    <property type="nucleotide sequence ID" value="NZ_BAAAQP010000003.1"/>
</dbReference>
<comment type="caution">
    <text evidence="3">The sequence shown here is derived from an EMBL/GenBank/DDBJ whole genome shotgun (WGS) entry which is preliminary data.</text>
</comment>
<evidence type="ECO:0000259" key="2">
    <source>
        <dbReference type="Pfam" id="PF02026"/>
    </source>
</evidence>
<evidence type="ECO:0000313" key="3">
    <source>
        <dbReference type="EMBL" id="MBM7800026.1"/>
    </source>
</evidence>
<sequence>MSAADRRPLQPARGQLRREQTLAGPNLLAAVLLAGYLAGLVALVLAVVLPVEAVREWPGLLSGYGDPTAWWPSLAQSLLAIGAYLVIWLPRRGQRRGYSLIATSTLVATILVLGMVSYWGCTAGRSPFWTPLVWTISLSFGNAEQPFGTRNLPGCPAQIPQAIQVAELFAKSIVALAATGVVAAVFRAQVDRIRIRLAPALVVVSGLEEASVALLRRARGDLQFGETLAVLTDNDADPLVSTARSIRARAVTVNFDRPAELRSLLTSGGRFKIRTLYLIAADASLNAQRAELVSAIAAAARPPSSRLPPRLVLRIDDPWQAEYWRRTNSYRVAQPAEGADGTTTWISDALSIYEVTASMILTRMEQLGWDRLVVIGQSPLALALCAELAQRNREQAVLDTARAVPLTTGPGSLHREVVLMGATAATLYEQHRLRQERFGNSAQLATLRVLGQLPTAENLADALRGSAQPVVILTERPADVSAQFGTSLAARFPAWTIFDPKPGHEGLSPEPAMERLYPYGLTLEPSDRVAIDSWERAARIVHELYLLKFATPPDPKQQAHVSWDRLSPFLRGSNIRLVTNTLASAERLGRTWGAAAGESEEDLDFSPEEVEQLARLEHESWMRYYLDSGWRQAAVRDDSRRRHTALLPWEELDDKNRSRARDNVMDTVAILRGLGYRSRPVRTTPVQPDSSLRWRAVRRVGEVTAEQVEQAWTWRNGNGEVLRASPGDWRLSDGKGGIWSVAPAVFETSYEHVDGQRWRRTGVVQARPAIDGEVVASMEGAETARAGDWVIRGTKGEHYVITQEHYAANYESVDAG</sequence>
<keyword evidence="1" id="KW-0472">Membrane</keyword>
<organism evidence="3 4">
    <name type="scientific">Microlunatus panaciterrae</name>
    <dbReference type="NCBI Taxonomy" id="400768"/>
    <lineage>
        <taxon>Bacteria</taxon>
        <taxon>Bacillati</taxon>
        <taxon>Actinomycetota</taxon>
        <taxon>Actinomycetes</taxon>
        <taxon>Propionibacteriales</taxon>
        <taxon>Propionibacteriaceae</taxon>
        <taxon>Microlunatus</taxon>
    </lineage>
</organism>
<proteinExistence type="predicted"/>
<feature type="transmembrane region" description="Helical" evidence="1">
    <location>
        <begin position="69"/>
        <end position="88"/>
    </location>
</feature>
<dbReference type="InterPro" id="IPR003032">
    <property type="entry name" value="Ryanodine_rcpt"/>
</dbReference>
<accession>A0ABS2RPC5</accession>
<feature type="transmembrane region" description="Helical" evidence="1">
    <location>
        <begin position="100"/>
        <end position="120"/>
    </location>
</feature>
<keyword evidence="1" id="KW-0812">Transmembrane</keyword>
<dbReference type="Pfam" id="PF02026">
    <property type="entry name" value="RyR"/>
    <property type="match status" value="1"/>
</dbReference>
<name>A0ABS2RPC5_9ACTN</name>
<dbReference type="Gene3D" id="6.20.350.10">
    <property type="match status" value="1"/>
</dbReference>
<keyword evidence="1" id="KW-1133">Transmembrane helix</keyword>
<protein>
    <recommendedName>
        <fullName evidence="2">Ryanodine receptor Ryr domain-containing protein</fullName>
    </recommendedName>
</protein>